<evidence type="ECO:0000256" key="3">
    <source>
        <dbReference type="ARBA" id="ARBA00022598"/>
    </source>
</evidence>
<dbReference type="Pfam" id="PF00501">
    <property type="entry name" value="AMP-binding"/>
    <property type="match status" value="5"/>
</dbReference>
<dbReference type="Pfam" id="PF00550">
    <property type="entry name" value="PP-binding"/>
    <property type="match status" value="5"/>
</dbReference>
<keyword evidence="3" id="KW-0436">Ligase</keyword>
<dbReference type="PROSITE" id="PS00455">
    <property type="entry name" value="AMP_BINDING"/>
    <property type="match status" value="4"/>
</dbReference>
<dbReference type="GO" id="GO:0043041">
    <property type="term" value="P:amino acid activation for nonribosomal peptide biosynthetic process"/>
    <property type="evidence" value="ECO:0007669"/>
    <property type="project" value="TreeGrafter"/>
</dbReference>
<evidence type="ECO:0000256" key="1">
    <source>
        <dbReference type="ARBA" id="ARBA00022450"/>
    </source>
</evidence>
<organism evidence="7 8">
    <name type="scientific">Fusarium piperis</name>
    <dbReference type="NCBI Taxonomy" id="1435070"/>
    <lineage>
        <taxon>Eukaryota</taxon>
        <taxon>Fungi</taxon>
        <taxon>Dikarya</taxon>
        <taxon>Ascomycota</taxon>
        <taxon>Pezizomycotina</taxon>
        <taxon>Sordariomycetes</taxon>
        <taxon>Hypocreomycetidae</taxon>
        <taxon>Hypocreales</taxon>
        <taxon>Nectriaceae</taxon>
        <taxon>Fusarium</taxon>
        <taxon>Fusarium solani species complex</taxon>
    </lineage>
</organism>
<dbReference type="CDD" id="cd02440">
    <property type="entry name" value="AdoMet_MTases"/>
    <property type="match status" value="1"/>
</dbReference>
<dbReference type="Pfam" id="PF00668">
    <property type="entry name" value="Condensation"/>
    <property type="match status" value="5"/>
</dbReference>
<dbReference type="PROSITE" id="PS00012">
    <property type="entry name" value="PHOSPHOPANTETHEINE"/>
    <property type="match status" value="5"/>
</dbReference>
<feature type="domain" description="Carrier" evidence="6">
    <location>
        <begin position="5745"/>
        <end position="5821"/>
    </location>
</feature>
<dbReference type="InterPro" id="IPR029063">
    <property type="entry name" value="SAM-dependent_MTases_sf"/>
</dbReference>
<dbReference type="FunFam" id="3.40.50.12780:FF:000014">
    <property type="entry name" value="Nonribosomal peptide synthetase 1"/>
    <property type="match status" value="1"/>
</dbReference>
<dbReference type="InterPro" id="IPR009081">
    <property type="entry name" value="PP-bd_ACP"/>
</dbReference>
<dbReference type="PANTHER" id="PTHR45527:SF1">
    <property type="entry name" value="FATTY ACID SYNTHASE"/>
    <property type="match status" value="1"/>
</dbReference>
<keyword evidence="1" id="KW-0596">Phosphopantetheine</keyword>
<protein>
    <submittedName>
        <fullName evidence="7">Nonribosomal peptide synthetase 30</fullName>
    </submittedName>
</protein>
<dbReference type="GO" id="GO:0031177">
    <property type="term" value="F:phosphopantetheine binding"/>
    <property type="evidence" value="ECO:0007669"/>
    <property type="project" value="InterPro"/>
</dbReference>
<dbReference type="PANTHER" id="PTHR45527">
    <property type="entry name" value="NONRIBOSOMAL PEPTIDE SYNTHETASE"/>
    <property type="match status" value="1"/>
</dbReference>
<dbReference type="InterPro" id="IPR045851">
    <property type="entry name" value="AMP-bd_C_sf"/>
</dbReference>
<dbReference type="InterPro" id="IPR000873">
    <property type="entry name" value="AMP-dep_synth/lig_dom"/>
</dbReference>
<dbReference type="CDD" id="cd19545">
    <property type="entry name" value="FUM14_C_NRPS-like"/>
    <property type="match status" value="3"/>
</dbReference>
<dbReference type="NCBIfam" id="TIGR01733">
    <property type="entry name" value="AA-adenyl-dom"/>
    <property type="match status" value="4"/>
</dbReference>
<dbReference type="Gene3D" id="3.40.50.150">
    <property type="entry name" value="Vaccinia Virus protein VP39"/>
    <property type="match status" value="1"/>
</dbReference>
<evidence type="ECO:0000256" key="5">
    <source>
        <dbReference type="SAM" id="MobiDB-lite"/>
    </source>
</evidence>
<dbReference type="Gene3D" id="3.30.300.30">
    <property type="match status" value="6"/>
</dbReference>
<evidence type="ECO:0000256" key="2">
    <source>
        <dbReference type="ARBA" id="ARBA00022553"/>
    </source>
</evidence>
<feature type="region of interest" description="Disordered" evidence="5">
    <location>
        <begin position="3777"/>
        <end position="3797"/>
    </location>
</feature>
<dbReference type="Gene3D" id="1.10.1200.10">
    <property type="entry name" value="ACP-like"/>
    <property type="match status" value="5"/>
</dbReference>
<gene>
    <name evidence="7" type="primary">NRPS30</name>
    <name evidence="7" type="ORF">N0V84_002860</name>
</gene>
<evidence type="ECO:0000256" key="4">
    <source>
        <dbReference type="ARBA" id="ARBA00029454"/>
    </source>
</evidence>
<feature type="region of interest" description="Disordered" evidence="5">
    <location>
        <begin position="3056"/>
        <end position="3076"/>
    </location>
</feature>
<dbReference type="FunFam" id="3.30.300.30:FF:000015">
    <property type="entry name" value="Nonribosomal peptide synthase SidD"/>
    <property type="match status" value="4"/>
</dbReference>
<dbReference type="EMBL" id="JAPEUR010000037">
    <property type="protein sequence ID" value="KAJ4326740.1"/>
    <property type="molecule type" value="Genomic_DNA"/>
</dbReference>
<dbReference type="PROSITE" id="PS50075">
    <property type="entry name" value="CARRIER"/>
    <property type="match status" value="5"/>
</dbReference>
<dbReference type="Gene3D" id="3.30.559.10">
    <property type="entry name" value="Chloramphenicol acetyltransferase-like domain"/>
    <property type="match status" value="5"/>
</dbReference>
<feature type="domain" description="Carrier" evidence="6">
    <location>
        <begin position="4202"/>
        <end position="4279"/>
    </location>
</feature>
<dbReference type="Proteomes" id="UP001140502">
    <property type="component" value="Unassembled WGS sequence"/>
</dbReference>
<dbReference type="InterPro" id="IPR036736">
    <property type="entry name" value="ACP-like_sf"/>
</dbReference>
<dbReference type="FunFam" id="3.30.559.30:FF:000003">
    <property type="entry name" value="Nonribosomal peptide synthase SidD"/>
    <property type="match status" value="3"/>
</dbReference>
<keyword evidence="8" id="KW-1185">Reference proteome</keyword>
<feature type="domain" description="Carrier" evidence="6">
    <location>
        <begin position="847"/>
        <end position="924"/>
    </location>
</feature>
<proteinExistence type="inferred from homology"/>
<feature type="region of interest" description="Disordered" evidence="5">
    <location>
        <begin position="5235"/>
        <end position="5258"/>
    </location>
</feature>
<dbReference type="SUPFAM" id="SSF52777">
    <property type="entry name" value="CoA-dependent acyltransferases"/>
    <property type="match status" value="11"/>
</dbReference>
<dbReference type="FunFam" id="1.10.1200.10:FF:000005">
    <property type="entry name" value="Nonribosomal peptide synthetase 1"/>
    <property type="match status" value="5"/>
</dbReference>
<dbReference type="CDD" id="cd19531">
    <property type="entry name" value="LCL_NRPS-like"/>
    <property type="match status" value="1"/>
</dbReference>
<dbReference type="InterPro" id="IPR020806">
    <property type="entry name" value="PKS_PP-bd"/>
</dbReference>
<dbReference type="Gene3D" id="3.30.559.30">
    <property type="entry name" value="Nonribosomal peptide synthetase, condensation domain"/>
    <property type="match status" value="6"/>
</dbReference>
<dbReference type="InterPro" id="IPR006162">
    <property type="entry name" value="Ppantetheine_attach_site"/>
</dbReference>
<feature type="compositionally biased region" description="Basic and acidic residues" evidence="5">
    <location>
        <begin position="5245"/>
        <end position="5258"/>
    </location>
</feature>
<dbReference type="InterPro" id="IPR010071">
    <property type="entry name" value="AA_adenyl_dom"/>
</dbReference>
<dbReference type="CDD" id="cd05930">
    <property type="entry name" value="A_NRPS"/>
    <property type="match status" value="1"/>
</dbReference>
<name>A0A9W8WJ60_9HYPO</name>
<evidence type="ECO:0000313" key="8">
    <source>
        <dbReference type="Proteomes" id="UP001140502"/>
    </source>
</evidence>
<feature type="domain" description="Carrier" evidence="6">
    <location>
        <begin position="3069"/>
        <end position="3145"/>
    </location>
</feature>
<feature type="compositionally biased region" description="Polar residues" evidence="5">
    <location>
        <begin position="3061"/>
        <end position="3076"/>
    </location>
</feature>
<comment type="similarity">
    <text evidence="4">Belongs to the NRP synthetase family.</text>
</comment>
<dbReference type="InterPro" id="IPR042099">
    <property type="entry name" value="ANL_N_sf"/>
</dbReference>
<dbReference type="GO" id="GO:0016874">
    <property type="term" value="F:ligase activity"/>
    <property type="evidence" value="ECO:0007669"/>
    <property type="project" value="UniProtKB-KW"/>
</dbReference>
<dbReference type="Gene3D" id="2.30.38.10">
    <property type="entry name" value="Luciferase, Domain 3"/>
    <property type="match status" value="1"/>
</dbReference>
<dbReference type="Gene3D" id="3.40.50.980">
    <property type="match status" value="2"/>
</dbReference>
<dbReference type="GO" id="GO:0005737">
    <property type="term" value="C:cytoplasm"/>
    <property type="evidence" value="ECO:0007669"/>
    <property type="project" value="TreeGrafter"/>
</dbReference>
<dbReference type="NCBIfam" id="NF003417">
    <property type="entry name" value="PRK04813.1"/>
    <property type="match status" value="6"/>
</dbReference>
<reference evidence="7" key="1">
    <citation type="submission" date="2022-10" db="EMBL/GenBank/DDBJ databases">
        <title>Tapping the CABI collections for fungal endophytes: first genome assemblies for Collariella, Neodidymelliopsis, Ascochyta clinopodiicola, Didymella pomorum, Didymosphaeria variabile, Neocosmospora piperis and Neocucurbitaria cava.</title>
        <authorList>
            <person name="Hill R."/>
        </authorList>
    </citation>
    <scope>NUCLEOTIDE SEQUENCE</scope>
    <source>
        <strain evidence="7">IMI 366586</strain>
    </source>
</reference>
<dbReference type="SMART" id="SM00823">
    <property type="entry name" value="PKS_PP"/>
    <property type="match status" value="5"/>
</dbReference>
<feature type="domain" description="Carrier" evidence="6">
    <location>
        <begin position="1962"/>
        <end position="2038"/>
    </location>
</feature>
<dbReference type="GO" id="GO:0044550">
    <property type="term" value="P:secondary metabolite biosynthetic process"/>
    <property type="evidence" value="ECO:0007669"/>
    <property type="project" value="TreeGrafter"/>
</dbReference>
<dbReference type="InterPro" id="IPR023213">
    <property type="entry name" value="CAT-like_dom_sf"/>
</dbReference>
<dbReference type="CDD" id="cd05918">
    <property type="entry name" value="A_NRPS_SidN3_like"/>
    <property type="match status" value="4"/>
</dbReference>
<keyword evidence="2" id="KW-0597">Phosphoprotein</keyword>
<dbReference type="Gene3D" id="3.40.50.12780">
    <property type="entry name" value="N-terminal domain of ligase-like"/>
    <property type="match status" value="4"/>
</dbReference>
<dbReference type="SUPFAM" id="SSF47336">
    <property type="entry name" value="ACP-like"/>
    <property type="match status" value="5"/>
</dbReference>
<dbReference type="CDD" id="cd19542">
    <property type="entry name" value="CT_NRPS-like"/>
    <property type="match status" value="1"/>
</dbReference>
<dbReference type="InterPro" id="IPR020845">
    <property type="entry name" value="AMP-binding_CS"/>
</dbReference>
<dbReference type="SUPFAM" id="SSF56801">
    <property type="entry name" value="Acetyl-CoA synthetase-like"/>
    <property type="match status" value="5"/>
</dbReference>
<accession>A0A9W8WJ60</accession>
<dbReference type="OrthoDB" id="416786at2759"/>
<evidence type="ECO:0000313" key="7">
    <source>
        <dbReference type="EMBL" id="KAJ4326740.1"/>
    </source>
</evidence>
<sequence length="6283" mass="696435">MHQFQGTDTVKAYPSGGIEKLADIRTTIQPVSSGSSDTSSSDDSQQLQQAVEFWKDILADGQYVSYPSRPTLTQQQSSSSGLASHGVGATQHLQLPLPKNSKIPTATLMRAAWALVAGRMTDSESVVFGTNVLDEPIISVVPFRTRVHGHTVSSFIESVQKQEEEVMATPHHMTLLFSGMQQASTLFQTLLLTPTSDEEYSNSPHDSGCRTPEPCGFGLVLEITHSQDKRSLKVTARYSYDALQAFEVKRVLHRFASVMTQLDTAKLNQSVDDIEFMTEQDLQDIWKWNCKAPAAIDGFIHDIVKEKALVQPSSTAVCAWDGEFTYAEIDMLSNRLAVNLITSYGVQPGTPVALCFEKSKWMAVSMLGVLKAGACFVMLDAASAPEQRLRTMVEQVQAKLVISSPLNQALSSRLCAAVVILDSQTLRGFRYNEEEIDRLLHHQLLESSSSTTLAHVIFTSGSTGTPKAIPTTHQSIRSALHHQVAPIHLNTRSRVYDFSSYSFDAAIFNIWTTFYAGGCLCVPSETDRKDDLTGSFQRLGANYVTMTPSAAQVLASAPEKVPQLETMMLVGERLSMQDVLPWWNRVRLINAYGPCECTPLGTSNLNPSSPADLLDIGVGLGQVTWIVDPDDHNRLVPPGLVGELVLEGPSVSQGYLNDPKRTASAFIEDPAWLVERGRLGRAYKTGDLVQYSNEEGRLRYIGRKDAQVKIRGQRVELGEVEHQVQQCMPDVSQVVVEMITPKGLSNSSTTMLAAFLVPSRASGKEVSEPRMAQSMPQIYTVSMEVQAALNKALPSYMVPNVFFSVRELPKAASGKLDRKKIREMGSLFSVKQLADLRTRSQGPKRQPKPYSAEYRLQGIWARVLGIERSDIGLDDSFFQLGGDSISAMKVVRNARDELDVELSVAEILQHPRLSEAAGVIARGSPLLAVNNEPPAAFSLLLGNNKREAIESALKNHGVQPRSVEDAFPCTPLQEGLVFLSLKSPGDYIMQTTLDISTSSYANVHKFRQAWEHVVAEHSALRTRFVHHDGDTGLAQVVLGPETFAWNEVVNPSLNEYLEADRRQPMSLGQAFSRFALVYDDERAPRWFVWTMHHALYDGWSIRLIMKAFQRTYRSLEAGTSLVRGATKASYPAFIKYTLSQNVSADGAMAKYWQKTLSDCEAAQFPIVPLHIQNQATDHSKIDTLFQDLPSMLRNQGWSNATPSTLIRAAWALVVGSMTNSDDVVFGVTVSGRSAPVTSIDEVSGPTMATVPFRSRLGKNMLVRDYLQSVQQQAIDMIPFEQMGLPRIAKLSTDCEHACRFQTLLVVQPEETADILSEFDDEHGGPERWFNSTYALLLEVQLGDRKDNSSGTVKARFDSRVIQASTVKSLLERLSFVIDQLGDTDDMATVLSDIQVVTPADLEQIWQWNKTVPATVDRNVHDMILERALSQPDRPAVHAWDGVFTYAEFTRLSSTLARRLIDQHRVSPGDIVGLCFEKSKWTSVAILAVLQTGAGLAMLDPFLPETRLKTIVNQVNARVVVSSQKQRDLSLQLGCDQVLNLTPDIFNKPETTLVNVKTDPSSPAYVIFTSGSTGMPKGSVISHRSLASSLVHQSEGCGFNQASRVYDFSSYGFDAPLFLATHAFFAGGCLCVPSDEDRKSRLAESLRELKATITLIPPSASQLVSPEQVPDFKTLIVGGEASTVKDLQRWSSADLSLINAYGPCECTGVSMINPTHTSKMNVRKALGIGKGLGQVTWVVDPQDHNRLASPGAVGELLLEGPYIGQGYLNNEEKTREAYVEDPSWLLQGTEGVPGRYGRLYKTGDLVQYSEDRDGSLMFVSRKAEDAQVKIRGQRAELGEIELRVQQALKHDKTVQQVVVDIIVPHGEGSRPMLVAFLKTTDAKDTSTEGTTLDLYHISSTFEDELAQSLPSYMIPEALFKLAQMPQTATGKLHRMRLRAMGASYTLRQLADLRTEATQCPKPQPTSELEIEMQQIWARVLSFEPQRIGLDDSFFRLGGDSIAAMKAVGEATKASIRVTVADFFEHRTLRNICSNSYYCSEMAIESLSTTIDTFSLLTQDDIAREKLVQDLAAQLATKASKIQDAYPCTPLQEGLISLASKRTGDYIMQQVLKLSPDMLSKIDTFKDAWQKVIHAVPVLRTRIVQHEKLGLVQVLLNDEGENIEWIEAMGLDWYLEADRQKPMGLGQPLARYALVRDRTGRPKWFVWTVHHALYDGLSLPMILEEVDQAIQGLSVGQTRPQAQSFIKYIQQHDSKELKSYWQAALDDSEECVSYPSLPSGLEQPIMSNKLIEHQIPRAWVSSSSNETTVSTMLRAAWGLVTSQMTGSDDIVFGVTVSGRNAPVAGIESMAFPTIATVPLRLKINRKDQRVIDYLDQVQRQATEMIPYEQVGLQRITRLVSPEARQACAFQALLVVQPRAKTESTKASQLGEWTTPDQTEWFTTYPLTIEATVSHSQIDINARFDSLVVEPWIVKGLLERLEFVMQQLGQAGPDTTMSDICVMTRRDLQQIWQWNEEVPGSVDRSIHAVISEQARLRPDAAAICAWDGNLTYAELDRLSNYLASYLLALTGGKSLKDTFVPSCFDKSMWTPVAMLGVLKTGAGFVLLDSALPEQRLKQIVEKVGAGQLMLSSDSCSSLSSRISQGVVIINSDFFKSASQTIGRLPAASADSAAYVIFTSGSTGTPKGVVITHRNLASALPCHVKRLGYTPDSRVYEFASYSFGASLNNMFAALITGSCLCIPSDDERRSQLDRSLVSMKATHVLLTPSVAESLSPRSVSGLKSIIFGGEAVRGQDIGPWWEAGVKVCTAYGSSECTTISTINDAASTPDEATRIGWGVGLVPWVVDPSDHERLLPPGCIGELLLEGPAVGRGYLGDLEKTAEVFIQSPSWLIQGTSTDNGNGYSQKGRSGRLYKTGDLVRYNEDGSLSFFGRKDSQVKIRGQRVELGEVEHRVKECVTEAAQVVVEAIIPTGSDTAHQTLAAFLVMKEEDQRPESDDEPTIVPISAGIEDVLSQNLPIYMVPTIFFSMKKLPMTATGKMNRRILRQIGSSFSAKQLATARKARQQGSSSREQPSTNTQRELQRIWSRILDLPTDLIGLDDGFFSLGGDSVSAMKVVGEARKAGIELAVADIFTHRTLRLVADNSKSTKRESDANMISPFSLLDNQVSVEALRQNISTQCDIDASEIQDAYPCTPLQEGLISLASKRPGGYVMQAVLELSPEVSITRFQAAWEAAVKTVDVLRTRIVHCQGYEKLGLLQVVLNSSVNWINTTGLEAYLQADRKRVMGLNDPLARYALVHDGQTERPRWFVWTIHHALYDGWSLPLVLDTVAKAYQGKAGVNSHPLAATPGFQPFIKYLEEQQRNPTGVQKTEDYWKQYFDSCEATQFPTLPSPSYEPTSNKTTVHQIKVNSRSSSASLDLTPSTLIRAAWALVVGQMTNTSDVVFGMTVSGRNAPVQNIEAMPAPTMATIPLRIKWTSGLTVSGYLETVQREVTEMMAFEQTGLHRIAKMSSDARQACQFQTLLVIQSQSHNEEEKSTEGLVQNEFGPSPFGEWVNQDQNEWFNPYALMIEAQPGAQGGSFTLTANYDEMMIQEWIAVKLLKRLELVMQAFAAGQGEMMSKTIDELRSSIMTEDDLEQIWTWNRSAPEAVEKYVHEIVEERVREQPNASAVYAWDGELTYKELDQLAEKMASQLLSSVDMGARLSSPKVIPLCFTKSMWTSVAMYGVLKAGGAFVLLDPLVPEQRLKTIVEQVGADVVLSSESEAELAKRLCPRVVQVGPSLATRPSPTTPRLKGSQRHSSPHVPMFAVFTSGSTGVPKGVLLSHRNFASEIKHHSHLLGFHKNSRVFDFASHAFDAAVHNVFATFANGACLCVPSEKDRKNNIGGVMATMRVTVADLTPTVARLLDPATLPDIETMILAGEAVSAEDAARWWRDSIRVVNGYGPSECTVMSTINAYPTSPEDASSIGPGAGHTTWVVDPNNHNVLLAPGCIGELLLEGPLVGQGYLNDPKRTANSFIQDPTWLLKGSSTRPGRRGRLYKSGDLVKYREDGSFWFMGRKDSQVKIRGQRIELEEVERQVQASWPGHEISQIVAEVIKPQGQGSKPMLAVFIVSKDHQLSDYGPPENAVKPIPVDPEIEARLTERLPAAMIPSVFFLYMHSHLPQTATGKTHRKLLREIGSSFSFQHLSEVANQVQEDENKAKSKRPPTTPLECQMQAIWARILGINPDCVGLDDSFIRLGGDSIAAMKVVGEARKHSGLDITVADLLRRPKLCDVIATITTSNATGVERRLPRHDDEPIPHTEYAGPVDQSYAQGRLWFLDRLYPGLTWYLMPFTARLRGVLRLDALHIALQAIENRHEALRTTFMSRDNLDLQEVHPFVPQELKLVELPRGARGEESLEHALLKERTTPLYLSTETGWRVTVYRLGPEEDNHHVLSILMHHIISDGWSLNVLRRELAIFYAAAVRGLDPLSQIDPLPIQYRDYAFWQKQRFHQDEYQHQLDYWVSQLQTSRPAEFFCDKPRPATLSGGAGIHEFTIANTMYDRLQKFCTEAQVTPFVVLLAAFRATHFRLTGVDDATIGTANANRDRWELRELIGFFVNLQCLRIKMEQGASFEDVVQQVQEIAAASFDNQHVPFEKIVSQLNTPRDLSRHPLVQVIFALHSRGTSGPLKLDDGLESEMLDPIPTSRFDLEFHIFDDGDCLTANVVYSQDLFETETINSMVSVFNSLLDCALSEPKTAIASLPLLTETDRLQLESWGLTRIDKTNYPRDSSIVDLFKEQVARHPNRVAVKGGSSSQLTYSELDRKSDTLARWLLKQQPAFAPESMIGVMAYRSCEEIIALFGILKANMAHLPLNHNTPTGRVETILSAIQGPKRLLLLGKDVAPPTVNLDNIEMVRITDTLEEEAPRSWWKRSVVPALPKPKPTSLAYVLFTSGSTGKPKGVMVEHRGVSRLCRDNNIIRHLPSSGGFGHFLNISFDGSSLEVYFAILNGLTLVCVDEITILDAVALQGVFERENVRAVLFTPALLKQILRVNPTTLGTLDLLCVGGDRLDPADCVKAYKYSAQGAKVLNLYGPTENSVVSTVFCYEGQDEGFAIGTAPIGEPISNSGALVMDSQQRLVPLGVMGEIVVTGDGVARGYTDPSRNVDRFIRLDGGKGERAYRTGDYARWRPVDGKIEFMGRMDVQVKIRGHRVELGEIEHAIRGHEAVNDVVVLAHRDEKNGGEPRLVSFITLHDKMPVSEAEEEEAKDVEHKDGEEGETKQHVDEWKEFFDGDKYLAMDNVDPAKIGRDFVSWTSMYDGTDIDQVEMNEWLDDTIATIRNGNSLGHVLEVGTGSGMIFFNILEGLKSYVGLDPSSRAVEYVTKAAKSIPSPAKTNIRIHQGTAADVKKLPRPLRPDMVVINSVAQYFPSQEYLQELVKDLLDIETVETIYFGDMRSWALYQQFGVSKALHQRQGKITRDDLRRSLRDIEDGEMEFLVDPGFFTALQDQLPHLVEHVEIVPKRMKATNELSCYRYAAVIHTKKALQPRTIHAIEEDKWIGFKQRGLDSSALRQLLHDASTSLDPVIAVTSIPYNKVYLESLAVQSLSNDENDNGDDNGIKWLEPLRREAQVCPSLSPLELAQLAEAAGYRVEVSWARQFSQHGGLDAVFHRRDQHDNRRALFRFPTDHQDRLPHKPLTSKPLLQQTKQNVHQELEARLRANLPTYMIPQAITILERMPLNASGKVDRAALSLSITPKTKTRAAGAALRKPSTKMEVTMRKIWAQVLDLDPETIGLDDNFFDIGGHSILAMRAVSEARKVDIELTVADIFRSKCLEDLARRQEELGDGPETEEEDVELVDSNTKSTLLKELDSLKTAIHSTEVEDILPLTSMQEHYVTTGVTSGEYAHYFYLDLGTNPDVARLEKACHLTLERIPILRASFMRLLGQHWQVVPRNVPAHLQTVNVIHVNGDLDRAADDFCLRNWDNISAVEPPALFALLKHRTEGARLVIRLSHAQYDGVCFPPIVRAIIEGYTTGDVTPLPSFTKFLSDAARQRPQSLEYWGHLLRGSSLTRILPRLKLSNLSRALTPPRPIAAELDVPLPKRLPSSITPAIVASAAWSILLSQISGKQDVVFGHVVAGRNSSISRIDEVVGPCLNLVPVRATLNKSLTATQLLQSLQTQFFSMGSADSIGFKDIMHESTNWPAGSDFESVLHHANVDEHPEFDFDGTKTKLHFFTNPRLNVSRLALASYPIKGGECLQFRLTASTDKLSHVQAKMLLDALCKIIHGFGENADVSVLSWIGRVGLRF</sequence>
<dbReference type="InterPro" id="IPR001242">
    <property type="entry name" value="Condensation_dom"/>
</dbReference>
<evidence type="ECO:0000259" key="6">
    <source>
        <dbReference type="PROSITE" id="PS50075"/>
    </source>
</evidence>
<dbReference type="SUPFAM" id="SSF53335">
    <property type="entry name" value="S-adenosyl-L-methionine-dependent methyltransferases"/>
    <property type="match status" value="1"/>
</dbReference>
<comment type="caution">
    <text evidence="7">The sequence shown here is derived from an EMBL/GenBank/DDBJ whole genome shotgun (WGS) entry which is preliminary data.</text>
</comment>